<keyword evidence="4 6" id="KW-1133">Transmembrane helix</keyword>
<dbReference type="PROSITE" id="PS50850">
    <property type="entry name" value="MFS"/>
    <property type="match status" value="1"/>
</dbReference>
<dbReference type="GO" id="GO:0005886">
    <property type="term" value="C:plasma membrane"/>
    <property type="evidence" value="ECO:0007669"/>
    <property type="project" value="UniProtKB-SubCell"/>
</dbReference>
<dbReference type="Pfam" id="PF07690">
    <property type="entry name" value="MFS_1"/>
    <property type="match status" value="1"/>
</dbReference>
<dbReference type="EMBL" id="CP000386">
    <property type="protein sequence ID" value="ABG03079.1"/>
    <property type="molecule type" value="Genomic_DNA"/>
</dbReference>
<dbReference type="InterPro" id="IPR011701">
    <property type="entry name" value="MFS"/>
</dbReference>
<keyword evidence="5 6" id="KW-0472">Membrane</keyword>
<dbReference type="Proteomes" id="UP000006637">
    <property type="component" value="Chromosome"/>
</dbReference>
<evidence type="ECO:0000256" key="6">
    <source>
        <dbReference type="SAM" id="Phobius"/>
    </source>
</evidence>
<evidence type="ECO:0000256" key="5">
    <source>
        <dbReference type="ARBA" id="ARBA00023136"/>
    </source>
</evidence>
<evidence type="ECO:0000313" key="8">
    <source>
        <dbReference type="EMBL" id="ABG03079.1"/>
    </source>
</evidence>
<sequence length="169" mass="17485">MFLSVYVLYLTRDLGLGPGAVGLVFALGGVGALPGALAAGPAVRVLGRGPMIAVSAVLCGFFGFAIPLAVLFPEIALPMVLAAEFFQWLFLAAYRVGEASLRQEITPDHILGRVNATQRFMVYGAIPLGGLLGGILGELAGVPLTLVVGMAGTLLASLWTLLPPVRGVR</sequence>
<dbReference type="PANTHER" id="PTHR23513">
    <property type="entry name" value="INTEGRAL MEMBRANE EFFLUX PROTEIN-RELATED"/>
    <property type="match status" value="1"/>
</dbReference>
<name>Q1AZU9_RUBXD</name>
<evidence type="ECO:0000313" key="9">
    <source>
        <dbReference type="Proteomes" id="UP000006637"/>
    </source>
</evidence>
<dbReference type="eggNOG" id="COG2814">
    <property type="taxonomic scope" value="Bacteria"/>
</dbReference>
<feature type="transmembrane region" description="Helical" evidence="6">
    <location>
        <begin position="75"/>
        <end position="94"/>
    </location>
</feature>
<evidence type="ECO:0000259" key="7">
    <source>
        <dbReference type="PROSITE" id="PS50850"/>
    </source>
</evidence>
<dbReference type="SUPFAM" id="SSF103473">
    <property type="entry name" value="MFS general substrate transporter"/>
    <property type="match status" value="1"/>
</dbReference>
<feature type="domain" description="Major facilitator superfamily (MFS) profile" evidence="7">
    <location>
        <begin position="1"/>
        <end position="169"/>
    </location>
</feature>
<feature type="transmembrane region" description="Helical" evidence="6">
    <location>
        <begin position="20"/>
        <end position="39"/>
    </location>
</feature>
<evidence type="ECO:0000256" key="3">
    <source>
        <dbReference type="ARBA" id="ARBA00022692"/>
    </source>
</evidence>
<evidence type="ECO:0000256" key="2">
    <source>
        <dbReference type="ARBA" id="ARBA00022475"/>
    </source>
</evidence>
<evidence type="ECO:0000256" key="1">
    <source>
        <dbReference type="ARBA" id="ARBA00004651"/>
    </source>
</evidence>
<dbReference type="GO" id="GO:0022857">
    <property type="term" value="F:transmembrane transporter activity"/>
    <property type="evidence" value="ECO:0007669"/>
    <property type="project" value="InterPro"/>
</dbReference>
<feature type="transmembrane region" description="Helical" evidence="6">
    <location>
        <begin position="120"/>
        <end position="136"/>
    </location>
</feature>
<accession>Q1AZU9</accession>
<proteinExistence type="predicted"/>
<feature type="transmembrane region" description="Helical" evidence="6">
    <location>
        <begin position="51"/>
        <end position="69"/>
    </location>
</feature>
<dbReference type="HOGENOM" id="CLU_1577353_0_0_11"/>
<dbReference type="Gene3D" id="1.20.1250.20">
    <property type="entry name" value="MFS general substrate transporter like domains"/>
    <property type="match status" value="1"/>
</dbReference>
<protein>
    <recommendedName>
        <fullName evidence="7">Major facilitator superfamily (MFS) profile domain-containing protein</fullName>
    </recommendedName>
</protein>
<comment type="subcellular location">
    <subcellularLocation>
        <location evidence="1">Cell membrane</location>
        <topology evidence="1">Multi-pass membrane protein</topology>
    </subcellularLocation>
</comment>
<dbReference type="InterPro" id="IPR020846">
    <property type="entry name" value="MFS_dom"/>
</dbReference>
<keyword evidence="2" id="KW-1003">Cell membrane</keyword>
<gene>
    <name evidence="8" type="ordered locus">Rxyl_0099</name>
</gene>
<reference evidence="8 9" key="1">
    <citation type="submission" date="2006-06" db="EMBL/GenBank/DDBJ databases">
        <title>Complete sequence of Rubrobacter xylanophilus DSM 9941.</title>
        <authorList>
            <consortium name="US DOE Joint Genome Institute"/>
            <person name="Copeland A."/>
            <person name="Lucas S."/>
            <person name="Lapidus A."/>
            <person name="Barry K."/>
            <person name="Detter J.C."/>
            <person name="Glavina del Rio T."/>
            <person name="Hammon N."/>
            <person name="Israni S."/>
            <person name="Dalin E."/>
            <person name="Tice H."/>
            <person name="Pitluck S."/>
            <person name="Munk A.C."/>
            <person name="Brettin T."/>
            <person name="Bruce D."/>
            <person name="Han C."/>
            <person name="Tapia R."/>
            <person name="Gilna P."/>
            <person name="Schmutz J."/>
            <person name="Larimer F."/>
            <person name="Land M."/>
            <person name="Hauser L."/>
            <person name="Kyrpides N."/>
            <person name="Lykidis A."/>
            <person name="da Costa M.S."/>
            <person name="Rainey F.A."/>
            <person name="Empadinhas N."/>
            <person name="Jolivet E."/>
            <person name="Battista J.R."/>
            <person name="Richardson P."/>
        </authorList>
    </citation>
    <scope>NUCLEOTIDE SEQUENCE [LARGE SCALE GENOMIC DNA]</scope>
    <source>
        <strain evidence="9">DSM 9941 / NBRC 16129 / PRD-1</strain>
    </source>
</reference>
<keyword evidence="3 6" id="KW-0812">Transmembrane</keyword>
<dbReference type="OrthoDB" id="9815525at2"/>
<dbReference type="KEGG" id="rxy:Rxyl_0099"/>
<dbReference type="PANTHER" id="PTHR23513:SF6">
    <property type="entry name" value="MAJOR FACILITATOR SUPERFAMILY ASSOCIATED DOMAIN-CONTAINING PROTEIN"/>
    <property type="match status" value="1"/>
</dbReference>
<dbReference type="AlphaFoldDB" id="Q1AZU9"/>
<dbReference type="STRING" id="266117.Rxyl_0099"/>
<feature type="transmembrane region" description="Helical" evidence="6">
    <location>
        <begin position="142"/>
        <end position="162"/>
    </location>
</feature>
<dbReference type="InterPro" id="IPR036259">
    <property type="entry name" value="MFS_trans_sf"/>
</dbReference>
<keyword evidence="9" id="KW-1185">Reference proteome</keyword>
<evidence type="ECO:0000256" key="4">
    <source>
        <dbReference type="ARBA" id="ARBA00022989"/>
    </source>
</evidence>
<organism evidence="8 9">
    <name type="scientific">Rubrobacter xylanophilus (strain DSM 9941 / JCM 11954 / NBRC 16129 / PRD-1)</name>
    <dbReference type="NCBI Taxonomy" id="266117"/>
    <lineage>
        <taxon>Bacteria</taxon>
        <taxon>Bacillati</taxon>
        <taxon>Actinomycetota</taxon>
        <taxon>Rubrobacteria</taxon>
        <taxon>Rubrobacterales</taxon>
        <taxon>Rubrobacteraceae</taxon>
        <taxon>Rubrobacter</taxon>
    </lineage>
</organism>